<dbReference type="AlphaFoldDB" id="F2UXM0"/>
<protein>
    <submittedName>
        <fullName evidence="1">Uncharacterized protein</fullName>
    </submittedName>
</protein>
<dbReference type="RefSeq" id="WP_020991947.1">
    <property type="nucleotide sequence ID" value="NZ_KI391969.1"/>
</dbReference>
<reference evidence="1 2" key="2">
    <citation type="submission" date="2011-10" db="EMBL/GenBank/DDBJ databases">
        <title>The Genome Sequence of Actinomyces viscosus C505.</title>
        <authorList>
            <consortium name="The Broad Institute Genome Sequencing Platform"/>
            <consortium name="The Broad Institute Genome Sequencing Center for Infectious Disease"/>
            <person name="Earl A."/>
            <person name="Ward D."/>
            <person name="Feldgarden M."/>
            <person name="Gevers D."/>
            <person name="Sibley C.D."/>
            <person name="Field T.R."/>
            <person name="Grinwis M."/>
            <person name="Eshaghurshan C.S."/>
            <person name="Surette M.G."/>
            <person name="Young S.K."/>
            <person name="Zeng Q."/>
            <person name="Gargeya S."/>
            <person name="Fitzgerald M."/>
            <person name="Haas B."/>
            <person name="Abouelleil A."/>
            <person name="Alvarado L."/>
            <person name="Arachchi H.M."/>
            <person name="Berlin A."/>
            <person name="Brown A."/>
            <person name="Chapman S.B."/>
            <person name="Chen Z."/>
            <person name="Dunbar C."/>
            <person name="Freedman E."/>
            <person name="Gearin G."/>
            <person name="Goldberg J."/>
            <person name="Griggs A."/>
            <person name="Gujja S."/>
            <person name="Heiman D."/>
            <person name="Howarth C."/>
            <person name="Larson L."/>
            <person name="Lui A."/>
            <person name="MacDonald P.J.P."/>
            <person name="Montmayeur A."/>
            <person name="Murphy C."/>
            <person name="Neiman D."/>
            <person name="Pearson M."/>
            <person name="Priest M."/>
            <person name="Roberts A."/>
            <person name="Saif S."/>
            <person name="Shea T."/>
            <person name="Shenoy N."/>
            <person name="Sisk P."/>
            <person name="Stolte C."/>
            <person name="Sykes S."/>
            <person name="Wortman J."/>
            <person name="Nusbaum C."/>
            <person name="Birren B."/>
        </authorList>
    </citation>
    <scope>NUCLEOTIDE SEQUENCE [LARGE SCALE GENOMIC DNA]</scope>
    <source>
        <strain evidence="1 2">C505</strain>
    </source>
</reference>
<evidence type="ECO:0000313" key="2">
    <source>
        <dbReference type="Proteomes" id="UP000004668"/>
    </source>
</evidence>
<accession>F2UXM0</accession>
<reference evidence="2" key="1">
    <citation type="submission" date="2010-02" db="EMBL/GenBank/DDBJ databases">
        <title>The Genome Sequence of Prevotella oris strain C735.</title>
        <authorList>
            <consortium name="The Broad Institute Genome Sequencing Platform"/>
            <person name="Ward D."/>
            <person name="Feldgarden M."/>
            <person name="Earl A."/>
            <person name="Young S.K."/>
            <person name="Zeng Q."/>
            <person name="Koehrsen M."/>
            <person name="Alvarado L."/>
            <person name="Berlin A."/>
            <person name="Bochicchio J."/>
            <person name="Borenstein D."/>
            <person name="Chapman S.B."/>
            <person name="Chen Z."/>
            <person name="Engels R."/>
            <person name="Freedman E."/>
            <person name="Gellesch M."/>
            <person name="Goldberg J."/>
            <person name="Griggs A."/>
            <person name="Gujja S."/>
            <person name="Heilman E."/>
            <person name="Heiman D."/>
            <person name="Hepburn T."/>
            <person name="Howarth C."/>
            <person name="Jen D."/>
            <person name="Larson L."/>
            <person name="Mehta T."/>
            <person name="Park D."/>
            <person name="Pearson M."/>
            <person name="Roberts A."/>
            <person name="Saif S."/>
            <person name="Shea T."/>
            <person name="Shenoy N."/>
            <person name="Sisk P."/>
            <person name="Stolte C."/>
            <person name="Sykes S."/>
            <person name="Thomson T."/>
            <person name="Walk T."/>
            <person name="White J."/>
            <person name="Yandava C."/>
            <person name="Sibley C.D."/>
            <person name="Field T.R."/>
            <person name="Grinwis M."/>
            <person name="Eshaghurshan C.S."/>
            <person name="Surette M.G."/>
            <person name="Haas B."/>
            <person name="Nusbaum C."/>
            <person name="Birren B."/>
        </authorList>
    </citation>
    <scope>NUCLEOTIDE SEQUENCE [LARGE SCALE GENOMIC DNA]</scope>
    <source>
        <strain evidence="2">C505</strain>
    </source>
</reference>
<dbReference type="EMBL" id="ACRE02000045">
    <property type="protein sequence ID" value="EGE37971.2"/>
    <property type="molecule type" value="Genomic_DNA"/>
</dbReference>
<dbReference type="HOGENOM" id="CLU_2340544_0_0_11"/>
<comment type="caution">
    <text evidence="1">The sequence shown here is derived from an EMBL/GenBank/DDBJ whole genome shotgun (WGS) entry which is preliminary data.</text>
</comment>
<proteinExistence type="predicted"/>
<organism evidence="1 2">
    <name type="scientific">Actinomyces viscosus C505</name>
    <dbReference type="NCBI Taxonomy" id="562973"/>
    <lineage>
        <taxon>Bacteria</taxon>
        <taxon>Bacillati</taxon>
        <taxon>Actinomycetota</taxon>
        <taxon>Actinomycetes</taxon>
        <taxon>Actinomycetales</taxon>
        <taxon>Actinomycetaceae</taxon>
        <taxon>Actinomyces</taxon>
    </lineage>
</organism>
<evidence type="ECO:0000313" key="1">
    <source>
        <dbReference type="EMBL" id="EGE37971.2"/>
    </source>
</evidence>
<name>F2UXM0_ACTVI</name>
<gene>
    <name evidence="1" type="ORF">HMPREF0059_00822</name>
</gene>
<dbReference type="Proteomes" id="UP000004668">
    <property type="component" value="Unassembled WGS sequence"/>
</dbReference>
<sequence>MAKTLKMNYDDAEIIKNNFYDAQDDLESKKKGFPKSVDGGDGTEYIVEMIAKIAEDAGDIAICSELGGDKMANAMDKIKGVDEGVAQTFREMEKKIS</sequence>